<dbReference type="OrthoDB" id="9792278at2"/>
<name>A0A1I1ERF1_9LACO</name>
<dbReference type="PANTHER" id="PTHR46832">
    <property type="entry name" value="5'-METHYLTHIOADENOSINE/S-ADENOSYLHOMOCYSTEINE NUCLEOSIDASE"/>
    <property type="match status" value="1"/>
</dbReference>
<evidence type="ECO:0000256" key="3">
    <source>
        <dbReference type="ARBA" id="ARBA00022605"/>
    </source>
</evidence>
<evidence type="ECO:0000256" key="4">
    <source>
        <dbReference type="ARBA" id="ARBA00022801"/>
    </source>
</evidence>
<accession>A0A1I1ERF1</accession>
<dbReference type="Pfam" id="PF01048">
    <property type="entry name" value="PNP_UDP_1"/>
    <property type="match status" value="1"/>
</dbReference>
<dbReference type="Proteomes" id="UP000199376">
    <property type="component" value="Unassembled WGS sequence"/>
</dbReference>
<dbReference type="EMBL" id="FOLI01000001">
    <property type="protein sequence ID" value="SFB89567.1"/>
    <property type="molecule type" value="Genomic_DNA"/>
</dbReference>
<dbReference type="GO" id="GO:0008930">
    <property type="term" value="F:methylthioadenosine nucleosidase activity"/>
    <property type="evidence" value="ECO:0007669"/>
    <property type="project" value="InterPro"/>
</dbReference>
<dbReference type="GO" id="GO:0019509">
    <property type="term" value="P:L-methionine salvage from methylthioadenosine"/>
    <property type="evidence" value="ECO:0007669"/>
    <property type="project" value="UniProtKB-UniPathway"/>
</dbReference>
<comment type="pathway">
    <text evidence="1">Amino-acid biosynthesis; L-methionine biosynthesis via salvage pathway; S-methyl-5-thio-alpha-D-ribose 1-phosphate from S-methyl-5'-thioadenosine (hydrolase route): step 1/2.</text>
</comment>
<keyword evidence="5" id="KW-0486">Methionine biosynthesis</keyword>
<dbReference type="GO" id="GO:0008782">
    <property type="term" value="F:adenosylhomocysteine nucleosidase activity"/>
    <property type="evidence" value="ECO:0007669"/>
    <property type="project" value="UniProtKB-EC"/>
</dbReference>
<protein>
    <recommendedName>
        <fullName evidence="2">adenosylhomocysteine nucleosidase</fullName>
        <ecNumber evidence="2">3.2.2.9</ecNumber>
    </recommendedName>
</protein>
<dbReference type="RefSeq" id="WP_091501891.1">
    <property type="nucleotide sequence ID" value="NZ_FOLI01000001.1"/>
</dbReference>
<proteinExistence type="predicted"/>
<dbReference type="GO" id="GO:0005829">
    <property type="term" value="C:cytosol"/>
    <property type="evidence" value="ECO:0007669"/>
    <property type="project" value="TreeGrafter"/>
</dbReference>
<dbReference type="PANTHER" id="PTHR46832:SF1">
    <property type="entry name" value="5'-METHYLTHIOADENOSINE_S-ADENOSYLHOMOCYSTEINE NUCLEOSIDASE"/>
    <property type="match status" value="1"/>
</dbReference>
<dbReference type="GO" id="GO:0019284">
    <property type="term" value="P:L-methionine salvage from S-adenosylmethionine"/>
    <property type="evidence" value="ECO:0007669"/>
    <property type="project" value="TreeGrafter"/>
</dbReference>
<evidence type="ECO:0000256" key="1">
    <source>
        <dbReference type="ARBA" id="ARBA00004945"/>
    </source>
</evidence>
<evidence type="ECO:0000256" key="2">
    <source>
        <dbReference type="ARBA" id="ARBA00011974"/>
    </source>
</evidence>
<dbReference type="Gene3D" id="3.40.50.1580">
    <property type="entry name" value="Nucleoside phosphorylase domain"/>
    <property type="match status" value="1"/>
</dbReference>
<gene>
    <name evidence="7" type="ORF">SAMN05660453_0599</name>
</gene>
<reference evidence="7 8" key="1">
    <citation type="submission" date="2016-10" db="EMBL/GenBank/DDBJ databases">
        <authorList>
            <person name="de Groot N.N."/>
        </authorList>
    </citation>
    <scope>NUCLEOTIDE SEQUENCE [LARGE SCALE GENOMIC DNA]</scope>
    <source>
        <strain evidence="7 8">DSM 19113</strain>
    </source>
</reference>
<organism evidence="7 8">
    <name type="scientific">Fructobacillus durionis</name>
    <dbReference type="NCBI Taxonomy" id="283737"/>
    <lineage>
        <taxon>Bacteria</taxon>
        <taxon>Bacillati</taxon>
        <taxon>Bacillota</taxon>
        <taxon>Bacilli</taxon>
        <taxon>Lactobacillales</taxon>
        <taxon>Lactobacillaceae</taxon>
        <taxon>Fructobacillus</taxon>
    </lineage>
</organism>
<dbReference type="InterPro" id="IPR010049">
    <property type="entry name" value="MTA_SAH_Nsdase"/>
</dbReference>
<dbReference type="GO" id="GO:0009164">
    <property type="term" value="P:nucleoside catabolic process"/>
    <property type="evidence" value="ECO:0007669"/>
    <property type="project" value="InterPro"/>
</dbReference>
<dbReference type="NCBIfam" id="TIGR01704">
    <property type="entry name" value="MTA_SAH-Nsdase"/>
    <property type="match status" value="1"/>
</dbReference>
<dbReference type="EC" id="3.2.2.9" evidence="2"/>
<dbReference type="NCBIfam" id="NF004079">
    <property type="entry name" value="PRK05584.1"/>
    <property type="match status" value="1"/>
</dbReference>
<dbReference type="STRING" id="283737.SAMN05660453_0599"/>
<feature type="domain" description="Nucleoside phosphorylase" evidence="6">
    <location>
        <begin position="2"/>
        <end position="221"/>
    </location>
</feature>
<dbReference type="UniPathway" id="UPA00904">
    <property type="reaction ID" value="UER00871"/>
</dbReference>
<dbReference type="InterPro" id="IPR035994">
    <property type="entry name" value="Nucleoside_phosphorylase_sf"/>
</dbReference>
<dbReference type="SUPFAM" id="SSF53167">
    <property type="entry name" value="Purine and uridine phosphorylases"/>
    <property type="match status" value="1"/>
</dbReference>
<evidence type="ECO:0000313" key="7">
    <source>
        <dbReference type="EMBL" id="SFB89567.1"/>
    </source>
</evidence>
<keyword evidence="4" id="KW-0378">Hydrolase</keyword>
<dbReference type="CDD" id="cd09008">
    <property type="entry name" value="MTAN"/>
    <property type="match status" value="1"/>
</dbReference>
<dbReference type="AlphaFoldDB" id="A0A1I1ERF1"/>
<evidence type="ECO:0000259" key="6">
    <source>
        <dbReference type="Pfam" id="PF01048"/>
    </source>
</evidence>
<evidence type="ECO:0000313" key="8">
    <source>
        <dbReference type="Proteomes" id="UP000199376"/>
    </source>
</evidence>
<dbReference type="InterPro" id="IPR000845">
    <property type="entry name" value="Nucleoside_phosphorylase_d"/>
</dbReference>
<sequence>MKVGIITPMAEEKKALTAALNDAQLVSFSDLEILVGNYQGQEIFLAESGIGKVAAATATTILTQVFDVDVVINTGSAGALQTELAIGDLVIGTELAYFDADVTAFGYDYGQLPAQPARFEADPDLVAAFSDLTDAKQGLIVTGDTFVQQAKKESIKANFPDAYLAEMEGAAVAQVATRFGKPFIVLRGVSDQADGESDVDFDEYVVQAGQRSAELLLAYLKSLSNK</sequence>
<keyword evidence="3" id="KW-0028">Amino-acid biosynthesis</keyword>
<keyword evidence="8" id="KW-1185">Reference proteome</keyword>
<evidence type="ECO:0000256" key="5">
    <source>
        <dbReference type="ARBA" id="ARBA00023167"/>
    </source>
</evidence>